<organism evidence="2 3">
    <name type="scientific">Pseudomonas agarici</name>
    <dbReference type="NCBI Taxonomy" id="46677"/>
    <lineage>
        <taxon>Bacteria</taxon>
        <taxon>Pseudomonadati</taxon>
        <taxon>Pseudomonadota</taxon>
        <taxon>Gammaproteobacteria</taxon>
        <taxon>Pseudomonadales</taxon>
        <taxon>Pseudomonadaceae</taxon>
        <taxon>Pseudomonas</taxon>
    </lineage>
</organism>
<dbReference type="PANTHER" id="PTHR43433:SF4">
    <property type="entry name" value="NON-HEME CHLOROPEROXIDASE-RELATED"/>
    <property type="match status" value="1"/>
</dbReference>
<feature type="domain" description="AB hydrolase-1" evidence="1">
    <location>
        <begin position="22"/>
        <end position="250"/>
    </location>
</feature>
<protein>
    <submittedName>
        <fullName evidence="2">Arylesterase</fullName>
    </submittedName>
</protein>
<dbReference type="InterPro" id="IPR000639">
    <property type="entry name" value="Epox_hydrolase-like"/>
</dbReference>
<dbReference type="Gene3D" id="3.40.50.1820">
    <property type="entry name" value="alpha/beta hydrolase"/>
    <property type="match status" value="1"/>
</dbReference>
<dbReference type="InterPro" id="IPR000073">
    <property type="entry name" value="AB_hydrolase_1"/>
</dbReference>
<sequence length="271" mass="30283">MPCFHTQDGVALHYNDWGQGRPVVLIHGWPLTSESWDYQANRLVDQGLRVISYDRRGFGRSDRPWNGYDFQTFSDDLRGLIQHLKLQNAVLVGYSMGSGEVARYLGRFGAEGICGAVLLAGVTPQLAQSANNPLGMERAAFDGLKQALCDDRIGCLDGYAHATFSEVAMQQWYLHMTYQASSRAVIDSAEAWYSTDFHEDLKKFSVPTLIIHGDSDQSAPVAVTGRKAAQLIPHARYVEYKNEGHYLPFECRERVTEDLLAFLKSLPGTEC</sequence>
<dbReference type="InterPro" id="IPR050471">
    <property type="entry name" value="AB_hydrolase"/>
</dbReference>
<name>A0A0X1T814_PSEAA</name>
<dbReference type="KEGG" id="pagb:AWM79_23410"/>
<dbReference type="AlphaFoldDB" id="A0A0X1T814"/>
<dbReference type="EMBL" id="CP014135">
    <property type="protein sequence ID" value="AMB88063.1"/>
    <property type="molecule type" value="Genomic_DNA"/>
</dbReference>
<dbReference type="GO" id="GO:0003824">
    <property type="term" value="F:catalytic activity"/>
    <property type="evidence" value="ECO:0007669"/>
    <property type="project" value="InterPro"/>
</dbReference>
<dbReference type="SUPFAM" id="SSF53474">
    <property type="entry name" value="alpha/beta-Hydrolases"/>
    <property type="match status" value="1"/>
</dbReference>
<keyword evidence="3" id="KW-1185">Reference proteome</keyword>
<proteinExistence type="predicted"/>
<reference evidence="2 3" key="1">
    <citation type="submission" date="2016-01" db="EMBL/GenBank/DDBJ databases">
        <authorList>
            <person name="McClelland M."/>
            <person name="Jain A."/>
            <person name="Saraogi P."/>
            <person name="Mendelson R."/>
            <person name="Westerman R."/>
            <person name="SanMiguel P."/>
            <person name="Csonka L."/>
        </authorList>
    </citation>
    <scope>NUCLEOTIDE SEQUENCE [LARGE SCALE GENOMIC DNA]</scope>
    <source>
        <strain evidence="2 3">NCPPB 2472</strain>
    </source>
</reference>
<dbReference type="STRING" id="46677.AWM79_23410"/>
<dbReference type="Pfam" id="PF00561">
    <property type="entry name" value="Abhydrolase_1"/>
    <property type="match status" value="1"/>
</dbReference>
<accession>A0A0X1T814</accession>
<dbReference type="PRINTS" id="PR00412">
    <property type="entry name" value="EPOXHYDRLASE"/>
</dbReference>
<dbReference type="RefSeq" id="WP_017134285.1">
    <property type="nucleotide sequence ID" value="NZ_CP014135.1"/>
</dbReference>
<gene>
    <name evidence="2" type="ORF">AWM79_23410</name>
</gene>
<evidence type="ECO:0000259" key="1">
    <source>
        <dbReference type="Pfam" id="PF00561"/>
    </source>
</evidence>
<dbReference type="OrthoDB" id="9779853at2"/>
<dbReference type="InterPro" id="IPR029058">
    <property type="entry name" value="AB_hydrolase_fold"/>
</dbReference>
<dbReference type="PRINTS" id="PR00111">
    <property type="entry name" value="ABHYDROLASE"/>
</dbReference>
<dbReference type="PANTHER" id="PTHR43433">
    <property type="entry name" value="HYDROLASE, ALPHA/BETA FOLD FAMILY PROTEIN"/>
    <property type="match status" value="1"/>
</dbReference>
<evidence type="ECO:0000313" key="3">
    <source>
        <dbReference type="Proteomes" id="UP000063229"/>
    </source>
</evidence>
<evidence type="ECO:0000313" key="2">
    <source>
        <dbReference type="EMBL" id="AMB88063.1"/>
    </source>
</evidence>
<dbReference type="Proteomes" id="UP000063229">
    <property type="component" value="Chromosome"/>
</dbReference>